<feature type="non-terminal residue" evidence="1">
    <location>
        <position position="77"/>
    </location>
</feature>
<sequence length="77" mass="8942">MNYLMKSMTVFFLLSSVSAFSAPMISEFMADNRRTIIDDDDDRSDWIEIFNPDGSSTNLNGWFLTDDPGHNLKWRFP</sequence>
<dbReference type="SUPFAM" id="SSF74853">
    <property type="entry name" value="Lamin A/C globular tail domain"/>
    <property type="match status" value="1"/>
</dbReference>
<protein>
    <recommendedName>
        <fullName evidence="2">LTD domain-containing protein</fullName>
    </recommendedName>
</protein>
<dbReference type="InterPro" id="IPR036415">
    <property type="entry name" value="Lamin_tail_dom_sf"/>
</dbReference>
<gene>
    <name evidence="1" type="ORF">METZ01_LOCUS344095</name>
</gene>
<proteinExistence type="predicted"/>
<dbReference type="AlphaFoldDB" id="A0A382R3S3"/>
<accession>A0A382R3S3</accession>
<name>A0A382R3S3_9ZZZZ</name>
<evidence type="ECO:0008006" key="2">
    <source>
        <dbReference type="Google" id="ProtNLM"/>
    </source>
</evidence>
<organism evidence="1">
    <name type="scientific">marine metagenome</name>
    <dbReference type="NCBI Taxonomy" id="408172"/>
    <lineage>
        <taxon>unclassified sequences</taxon>
        <taxon>metagenomes</taxon>
        <taxon>ecological metagenomes</taxon>
    </lineage>
</organism>
<reference evidence="1" key="1">
    <citation type="submission" date="2018-05" db="EMBL/GenBank/DDBJ databases">
        <authorList>
            <person name="Lanie J.A."/>
            <person name="Ng W.-L."/>
            <person name="Kazmierczak K.M."/>
            <person name="Andrzejewski T.M."/>
            <person name="Davidsen T.M."/>
            <person name="Wayne K.J."/>
            <person name="Tettelin H."/>
            <person name="Glass J.I."/>
            <person name="Rusch D."/>
            <person name="Podicherti R."/>
            <person name="Tsui H.-C.T."/>
            <person name="Winkler M.E."/>
        </authorList>
    </citation>
    <scope>NUCLEOTIDE SEQUENCE</scope>
</reference>
<evidence type="ECO:0000313" key="1">
    <source>
        <dbReference type="EMBL" id="SVC91241.1"/>
    </source>
</evidence>
<dbReference type="EMBL" id="UINC01118242">
    <property type="protein sequence ID" value="SVC91241.1"/>
    <property type="molecule type" value="Genomic_DNA"/>
</dbReference>